<dbReference type="Proteomes" id="UP000863257">
    <property type="component" value="Unassembled WGS sequence"/>
</dbReference>
<proteinExistence type="predicted"/>
<dbReference type="AlphaFoldDB" id="A0A8H9N4M7"/>
<accession>A0A8H9N4M7</accession>
<dbReference type="RefSeq" id="WP_045629333.1">
    <property type="nucleotide sequence ID" value="NZ_JZEO01000050.1"/>
</dbReference>
<dbReference type="Gene3D" id="3.40.50.2000">
    <property type="entry name" value="Glycogen Phosphorylase B"/>
    <property type="match status" value="1"/>
</dbReference>
<dbReference type="EMBL" id="DACRBY010000048">
    <property type="protein sequence ID" value="HAS8542704.1"/>
    <property type="molecule type" value="Genomic_DNA"/>
</dbReference>
<dbReference type="SUPFAM" id="SSF53756">
    <property type="entry name" value="UDP-Glycosyltransferase/glycogen phosphorylase"/>
    <property type="match status" value="1"/>
</dbReference>
<organism evidence="1">
    <name type="scientific">Vibrio vulnificus</name>
    <dbReference type="NCBI Taxonomy" id="672"/>
    <lineage>
        <taxon>Bacteria</taxon>
        <taxon>Pseudomonadati</taxon>
        <taxon>Pseudomonadota</taxon>
        <taxon>Gammaproteobacteria</taxon>
        <taxon>Vibrionales</taxon>
        <taxon>Vibrionaceae</taxon>
        <taxon>Vibrio</taxon>
    </lineage>
</organism>
<name>A0A8H9N4M7_VIBVL</name>
<comment type="caution">
    <text evidence="1">The sequence shown here is derived from an EMBL/GenBank/DDBJ whole genome shotgun (WGS) entry which is preliminary data.</text>
</comment>
<reference evidence="1" key="1">
    <citation type="journal article" date="2018" name="Genome Biol.">
        <title>SKESA: strategic k-mer extension for scrupulous assemblies.</title>
        <authorList>
            <person name="Souvorov A."/>
            <person name="Agarwala R."/>
            <person name="Lipman D.J."/>
        </authorList>
    </citation>
    <scope>NUCLEOTIDE SEQUENCE</scope>
    <source>
        <strain evidence="1">BCW_3452</strain>
    </source>
</reference>
<evidence type="ECO:0000313" key="1">
    <source>
        <dbReference type="EMBL" id="HAS8542704.1"/>
    </source>
</evidence>
<reference evidence="1" key="2">
    <citation type="submission" date="2019-01" db="EMBL/GenBank/DDBJ databases">
        <authorList>
            <consortium name="NCBI Pathogen Detection Project"/>
        </authorList>
    </citation>
    <scope>NUCLEOTIDE SEQUENCE</scope>
    <source>
        <strain evidence="1">BCW_3452</strain>
    </source>
</reference>
<protein>
    <submittedName>
        <fullName evidence="1">Uncharacterized protein</fullName>
    </submittedName>
</protein>
<gene>
    <name evidence="1" type="ORF">I7730_23230</name>
</gene>
<sequence>MKIVFLTSTYYPNHNANSKCISKLAEGLVEAGHNVSIIGLSHSDGDIYYVNGCEVQRVIPLRTIVDRLFKGKLSDKYLSPLLKLARVFYIIRSLLSKNSFDYSKIYAFKKALLGVKDADIIVPVCFPFEGVVASIDFAKNNKVIVCPYLLDLFSVSETAHRIQFLKKIKMRSNILLEKNTLKQSKKIFVYNSWLEHVKKEHKEYSNKVVFLEHPLVDISLHSSENIGNIVFCGALSKKIRNPEVALNTISGFLFSSIARIRVDFYTTGDCDSIISKYDEINGYGSINTDNAIRVVKNAKYLLIIGNSDIRQLQSKVYECISTGKPIIFFYKSKLDPIYEILKMYGNCLFLDESEDQNMLIKKMSQFISSEYKVVDKDKISSLFRDCTGAYVAQKFIEVIEGK</sequence>